<dbReference type="OrthoDB" id="2819201at2759"/>
<reference evidence="1 2" key="1">
    <citation type="journal article" date="2016" name="Mol. Biol. Evol.">
        <title>Comparative Genomics of Early-Diverging Mushroom-Forming Fungi Provides Insights into the Origins of Lignocellulose Decay Capabilities.</title>
        <authorList>
            <person name="Nagy L.G."/>
            <person name="Riley R."/>
            <person name="Tritt A."/>
            <person name="Adam C."/>
            <person name="Daum C."/>
            <person name="Floudas D."/>
            <person name="Sun H."/>
            <person name="Yadav J.S."/>
            <person name="Pangilinan J."/>
            <person name="Larsson K.H."/>
            <person name="Matsuura K."/>
            <person name="Barry K."/>
            <person name="Labutti K."/>
            <person name="Kuo R."/>
            <person name="Ohm R.A."/>
            <person name="Bhattacharya S.S."/>
            <person name="Shirouzu T."/>
            <person name="Yoshinaga Y."/>
            <person name="Martin F.M."/>
            <person name="Grigoriev I.V."/>
            <person name="Hibbett D.S."/>
        </authorList>
    </citation>
    <scope>NUCLEOTIDE SEQUENCE [LARGE SCALE GENOMIC DNA]</scope>
    <source>
        <strain evidence="1 2">HHB12029</strain>
    </source>
</reference>
<keyword evidence="2" id="KW-1185">Reference proteome</keyword>
<dbReference type="Proteomes" id="UP000077266">
    <property type="component" value="Unassembled WGS sequence"/>
</dbReference>
<gene>
    <name evidence="1" type="ORF">EXIGLDRAFT_722693</name>
</gene>
<organism evidence="1 2">
    <name type="scientific">Exidia glandulosa HHB12029</name>
    <dbReference type="NCBI Taxonomy" id="1314781"/>
    <lineage>
        <taxon>Eukaryota</taxon>
        <taxon>Fungi</taxon>
        <taxon>Dikarya</taxon>
        <taxon>Basidiomycota</taxon>
        <taxon>Agaricomycotina</taxon>
        <taxon>Agaricomycetes</taxon>
        <taxon>Auriculariales</taxon>
        <taxon>Exidiaceae</taxon>
        <taxon>Exidia</taxon>
    </lineage>
</organism>
<feature type="non-terminal residue" evidence="1">
    <location>
        <position position="1"/>
    </location>
</feature>
<sequence>FAALSLVHVGFGTPTPSISLGEPQLQSYIAFNERAFTPHGNETQHVEQLSRRAESWSATHPGLKEHIDGAVRRTAGKVHYFWSGRTLPAHTNNDSVLLTAQKIAKQRGGTTLELTTEGVPMPDYGGNDPDAEVIWQYASDMYASASSGDTYVVKGESLRGGNVWEVYVSSFPYTRAVENMSR</sequence>
<dbReference type="AlphaFoldDB" id="A0A165F689"/>
<evidence type="ECO:0000313" key="1">
    <source>
        <dbReference type="EMBL" id="KZV88455.1"/>
    </source>
</evidence>
<dbReference type="EMBL" id="KV426100">
    <property type="protein sequence ID" value="KZV88455.1"/>
    <property type="molecule type" value="Genomic_DNA"/>
</dbReference>
<accession>A0A165F689</accession>
<name>A0A165F689_EXIGL</name>
<protein>
    <submittedName>
        <fullName evidence="1">Uncharacterized protein</fullName>
    </submittedName>
</protein>
<dbReference type="InParanoid" id="A0A165F689"/>
<evidence type="ECO:0000313" key="2">
    <source>
        <dbReference type="Proteomes" id="UP000077266"/>
    </source>
</evidence>
<proteinExistence type="predicted"/>